<keyword evidence="8" id="KW-0547">Nucleotide-binding</keyword>
<dbReference type="CDD" id="cd06223">
    <property type="entry name" value="PRTases_typeI"/>
    <property type="match status" value="1"/>
</dbReference>
<dbReference type="InterPro" id="IPR029057">
    <property type="entry name" value="PRTase-like"/>
</dbReference>
<organism evidence="11 12">
    <name type="scientific">Geosmithia morbida</name>
    <dbReference type="NCBI Taxonomy" id="1094350"/>
    <lineage>
        <taxon>Eukaryota</taxon>
        <taxon>Fungi</taxon>
        <taxon>Dikarya</taxon>
        <taxon>Ascomycota</taxon>
        <taxon>Pezizomycotina</taxon>
        <taxon>Sordariomycetes</taxon>
        <taxon>Hypocreomycetidae</taxon>
        <taxon>Hypocreales</taxon>
        <taxon>Bionectriaceae</taxon>
        <taxon>Geosmithia</taxon>
    </lineage>
</organism>
<dbReference type="RefSeq" id="XP_035324743.1">
    <property type="nucleotide sequence ID" value="XM_035463319.1"/>
</dbReference>
<keyword evidence="9" id="KW-0342">GTP-binding</keyword>
<proteinExistence type="inferred from homology"/>
<keyword evidence="5" id="KW-0021">Allosteric enzyme</keyword>
<dbReference type="Gene3D" id="3.40.50.2020">
    <property type="match status" value="1"/>
</dbReference>
<dbReference type="EMBL" id="JAANYQ010000002">
    <property type="protein sequence ID" value="KAF4126091.1"/>
    <property type="molecule type" value="Genomic_DNA"/>
</dbReference>
<evidence type="ECO:0000313" key="12">
    <source>
        <dbReference type="Proteomes" id="UP000749293"/>
    </source>
</evidence>
<reference evidence="11" key="1">
    <citation type="submission" date="2020-03" db="EMBL/GenBank/DDBJ databases">
        <title>Site-based positive gene gene selection in Geosmithia morbida across the United States reveals a broad range of putative effectors and factors for local host and environmental adapation.</title>
        <authorList>
            <person name="Onufrak A."/>
            <person name="Murdoch R.W."/>
            <person name="Gazis R."/>
            <person name="Huff M."/>
            <person name="Staton M."/>
            <person name="Klingeman W."/>
            <person name="Hadziabdic D."/>
        </authorList>
    </citation>
    <scope>NUCLEOTIDE SEQUENCE</scope>
    <source>
        <strain evidence="11">1262</strain>
    </source>
</reference>
<dbReference type="AlphaFoldDB" id="A0A9P5D6Z9"/>
<dbReference type="GeneID" id="55967567"/>
<feature type="domain" description="Phosphoribosyltransferase" evidence="10">
    <location>
        <begin position="55"/>
        <end position="198"/>
    </location>
</feature>
<dbReference type="OrthoDB" id="10257085at2759"/>
<evidence type="ECO:0000256" key="6">
    <source>
        <dbReference type="ARBA" id="ARBA00022676"/>
    </source>
</evidence>
<keyword evidence="7" id="KW-0808">Transferase</keyword>
<accession>A0A9P5D6Z9</accession>
<dbReference type="GO" id="GO:0005525">
    <property type="term" value="F:GTP binding"/>
    <property type="evidence" value="ECO:0007669"/>
    <property type="project" value="UniProtKB-KW"/>
</dbReference>
<dbReference type="EC" id="2.4.2.9" evidence="4"/>
<comment type="caution">
    <text evidence="11">The sequence shown here is derived from an EMBL/GenBank/DDBJ whole genome shotgun (WGS) entry which is preliminary data.</text>
</comment>
<evidence type="ECO:0000256" key="8">
    <source>
        <dbReference type="ARBA" id="ARBA00022741"/>
    </source>
</evidence>
<dbReference type="InterPro" id="IPR000836">
    <property type="entry name" value="PRTase_dom"/>
</dbReference>
<evidence type="ECO:0000256" key="5">
    <source>
        <dbReference type="ARBA" id="ARBA00022533"/>
    </source>
</evidence>
<dbReference type="NCBIfam" id="NF001097">
    <property type="entry name" value="PRK00129.1"/>
    <property type="match status" value="1"/>
</dbReference>
<comment type="similarity">
    <text evidence="3">Belongs to the UPRTase family.</text>
</comment>
<dbReference type="PANTHER" id="PTHR32315">
    <property type="entry name" value="ADENINE PHOSPHORIBOSYLTRANSFERASE"/>
    <property type="match status" value="1"/>
</dbReference>
<evidence type="ECO:0000256" key="9">
    <source>
        <dbReference type="ARBA" id="ARBA00023134"/>
    </source>
</evidence>
<dbReference type="Pfam" id="PF14681">
    <property type="entry name" value="UPRTase"/>
    <property type="match status" value="1"/>
</dbReference>
<evidence type="ECO:0000259" key="10">
    <source>
        <dbReference type="Pfam" id="PF14681"/>
    </source>
</evidence>
<gene>
    <name evidence="11" type="ORF">GMORB2_1337</name>
</gene>
<protein>
    <recommendedName>
        <fullName evidence="4">uracil phosphoribosyltransferase</fullName>
        <ecNumber evidence="4">2.4.2.9</ecNumber>
    </recommendedName>
</protein>
<dbReference type="Proteomes" id="UP000749293">
    <property type="component" value="Unassembled WGS sequence"/>
</dbReference>
<sequence length="206" mass="22232">MAPNTFQVSDPAFTSTLAKLREDSSMRPAAVRSIVRQLTTMVAKDAITAPPPPGEKIAVIVILRSGLAMMEPFTDALPEDTDMVIHHLGLFRERQTLQPIEYYNKLPAKADNIKHAYILDPLVATGGTCCAAISILREWNIDSITFLCLVASKAGLEKVSSAWPERTKVYVGAVDDGLDEKGFVKPGVGDIGDRLFGTGTDAGWSG</sequence>
<keyword evidence="6 11" id="KW-0328">Glycosyltransferase</keyword>
<keyword evidence="12" id="KW-1185">Reference proteome</keyword>
<evidence type="ECO:0000313" key="11">
    <source>
        <dbReference type="EMBL" id="KAF4126091.1"/>
    </source>
</evidence>
<comment type="cofactor">
    <cofactor evidence="1">
        <name>Mg(2+)</name>
        <dbReference type="ChEBI" id="CHEBI:18420"/>
    </cofactor>
</comment>
<dbReference type="PANTHER" id="PTHR32315:SF4">
    <property type="entry name" value="URACIL PHOSPHORIBOSYLTRANSFERASE, CHLOROPLASTIC"/>
    <property type="match status" value="1"/>
</dbReference>
<dbReference type="InterPro" id="IPR050054">
    <property type="entry name" value="UPRTase/APRTase"/>
</dbReference>
<name>A0A9P5D6Z9_9HYPO</name>
<evidence type="ECO:0000256" key="1">
    <source>
        <dbReference type="ARBA" id="ARBA00001946"/>
    </source>
</evidence>
<evidence type="ECO:0000256" key="7">
    <source>
        <dbReference type="ARBA" id="ARBA00022679"/>
    </source>
</evidence>
<dbReference type="GO" id="GO:0004845">
    <property type="term" value="F:uracil phosphoribosyltransferase activity"/>
    <property type="evidence" value="ECO:0007669"/>
    <property type="project" value="UniProtKB-EC"/>
</dbReference>
<evidence type="ECO:0000256" key="4">
    <source>
        <dbReference type="ARBA" id="ARBA00011894"/>
    </source>
</evidence>
<dbReference type="SUPFAM" id="SSF53271">
    <property type="entry name" value="PRTase-like"/>
    <property type="match status" value="1"/>
</dbReference>
<evidence type="ECO:0000256" key="2">
    <source>
        <dbReference type="ARBA" id="ARBA00005180"/>
    </source>
</evidence>
<comment type="pathway">
    <text evidence="2">Pyrimidine metabolism; UMP biosynthesis via salvage pathway; UMP from uracil: step 1/1.</text>
</comment>
<evidence type="ECO:0000256" key="3">
    <source>
        <dbReference type="ARBA" id="ARBA00009516"/>
    </source>
</evidence>